<dbReference type="GO" id="GO:0008270">
    <property type="term" value="F:zinc ion binding"/>
    <property type="evidence" value="ECO:0007669"/>
    <property type="project" value="UniProtKB-KW"/>
</dbReference>
<dbReference type="EMBL" id="MU157840">
    <property type="protein sequence ID" value="KAF9530334.1"/>
    <property type="molecule type" value="Genomic_DNA"/>
</dbReference>
<evidence type="ECO:0000256" key="1">
    <source>
        <dbReference type="ARBA" id="ARBA00022723"/>
    </source>
</evidence>
<dbReference type="Pfam" id="PF01753">
    <property type="entry name" value="zf-MYND"/>
    <property type="match status" value="1"/>
</dbReference>
<dbReference type="InterPro" id="IPR002893">
    <property type="entry name" value="Znf_MYND"/>
</dbReference>
<feature type="compositionally biased region" description="Basic residues" evidence="5">
    <location>
        <begin position="1"/>
        <end position="17"/>
    </location>
</feature>
<evidence type="ECO:0000313" key="7">
    <source>
        <dbReference type="EMBL" id="KAF9530334.1"/>
    </source>
</evidence>
<dbReference type="Proteomes" id="UP000807306">
    <property type="component" value="Unassembled WGS sequence"/>
</dbReference>
<dbReference type="SUPFAM" id="SSF144232">
    <property type="entry name" value="HIT/MYND zinc finger-like"/>
    <property type="match status" value="1"/>
</dbReference>
<accession>A0A9P6EKL7</accession>
<dbReference type="Gene3D" id="6.10.140.2220">
    <property type="match status" value="1"/>
</dbReference>
<evidence type="ECO:0000256" key="2">
    <source>
        <dbReference type="ARBA" id="ARBA00022771"/>
    </source>
</evidence>
<name>A0A9P6EKL7_9AGAR</name>
<dbReference type="AlphaFoldDB" id="A0A9P6EKL7"/>
<keyword evidence="2 4" id="KW-0863">Zinc-finger</keyword>
<proteinExistence type="predicted"/>
<keyword evidence="1" id="KW-0479">Metal-binding</keyword>
<dbReference type="InterPro" id="IPR011989">
    <property type="entry name" value="ARM-like"/>
</dbReference>
<evidence type="ECO:0000256" key="4">
    <source>
        <dbReference type="PROSITE-ProRule" id="PRU00134"/>
    </source>
</evidence>
<protein>
    <recommendedName>
        <fullName evidence="6">MYND-type domain-containing protein</fullName>
    </recommendedName>
</protein>
<evidence type="ECO:0000313" key="8">
    <source>
        <dbReference type="Proteomes" id="UP000807306"/>
    </source>
</evidence>
<dbReference type="SUPFAM" id="SSF48371">
    <property type="entry name" value="ARM repeat"/>
    <property type="match status" value="1"/>
</dbReference>
<evidence type="ECO:0000259" key="6">
    <source>
        <dbReference type="PROSITE" id="PS50865"/>
    </source>
</evidence>
<feature type="region of interest" description="Disordered" evidence="5">
    <location>
        <begin position="1"/>
        <end position="23"/>
    </location>
</feature>
<reference evidence="7" key="1">
    <citation type="submission" date="2020-11" db="EMBL/GenBank/DDBJ databases">
        <authorList>
            <consortium name="DOE Joint Genome Institute"/>
            <person name="Ahrendt S."/>
            <person name="Riley R."/>
            <person name="Andreopoulos W."/>
            <person name="Labutti K."/>
            <person name="Pangilinan J."/>
            <person name="Ruiz-Duenas F.J."/>
            <person name="Barrasa J.M."/>
            <person name="Sanchez-Garcia M."/>
            <person name="Camarero S."/>
            <person name="Miyauchi S."/>
            <person name="Serrano A."/>
            <person name="Linde D."/>
            <person name="Babiker R."/>
            <person name="Drula E."/>
            <person name="Ayuso-Fernandez I."/>
            <person name="Pacheco R."/>
            <person name="Padilla G."/>
            <person name="Ferreira P."/>
            <person name="Barriuso J."/>
            <person name="Kellner H."/>
            <person name="Castanera R."/>
            <person name="Alfaro M."/>
            <person name="Ramirez L."/>
            <person name="Pisabarro A.G."/>
            <person name="Kuo A."/>
            <person name="Tritt A."/>
            <person name="Lipzen A."/>
            <person name="He G."/>
            <person name="Yan M."/>
            <person name="Ng V."/>
            <person name="Cullen D."/>
            <person name="Martin F."/>
            <person name="Rosso M.-N."/>
            <person name="Henrissat B."/>
            <person name="Hibbett D."/>
            <person name="Martinez A.T."/>
            <person name="Grigoriev I.V."/>
        </authorList>
    </citation>
    <scope>NUCLEOTIDE SEQUENCE</scope>
    <source>
        <strain evidence="7">CBS 506.95</strain>
    </source>
</reference>
<organism evidence="7 8">
    <name type="scientific">Crepidotus variabilis</name>
    <dbReference type="NCBI Taxonomy" id="179855"/>
    <lineage>
        <taxon>Eukaryota</taxon>
        <taxon>Fungi</taxon>
        <taxon>Dikarya</taxon>
        <taxon>Basidiomycota</taxon>
        <taxon>Agaricomycotina</taxon>
        <taxon>Agaricomycetes</taxon>
        <taxon>Agaricomycetidae</taxon>
        <taxon>Agaricales</taxon>
        <taxon>Agaricineae</taxon>
        <taxon>Crepidotaceae</taxon>
        <taxon>Crepidotus</taxon>
    </lineage>
</organism>
<keyword evidence="3" id="KW-0862">Zinc</keyword>
<keyword evidence="8" id="KW-1185">Reference proteome</keyword>
<sequence>MPGPSSRKKKKKGKQSKQAKETTTVRLPEIEDVEGWNDIISAITVFFELPDFTKRSGIKQAHVEFDTIVSKLILAYQACGDFWKLKGGIVGIIAKISADTILRNKLVHKGILHLVLPLFDVDETRHIALQSLVCIARNGDQIVCLEITRIAEKIIKLLNDFPADDKVTEFCVMVLALTFPTWVYTGGPTQPRYPLIGSMLEAVMEAIRRPHQPSRYLVEHAVDLIRKITENAWKDVRAHPPAIEFLTAGLSSKDWIVRSKCLGGLLRLYDPGSEHEGTYFEMMHILSASDRLTPKLNQALEDYGIDRTEIYFGLTCTLDSNHAIAKFEEDRNLYALGLKFAWLIMHNDSSIVLTGGEPEISPDGLPDARSLNILPLAAAAIRMRGNPAELDFADALDIKYYFQKEQPQAIVDLVEKGLQRNPKQSYYYYAMVRLRKEDHVDALRFAKKGLKCEQLPPFIRRRLLHMAVHLAGNTGFLMLQELTDSDAGKEKWEKGIAFFMSAYEDARVLLDEAPPDSKYLKDAGYWFVLLSIVIREDLSPDLRELSPALKRTQLAREFYQAIFATPPMTIIRMTQEEIVKHYPSAIQNFGPLFTALDTAKGVPKADVKHGVTADDVEAWFERMNMEDMKDPVFTPKSTLRTVDFEHVTLYRCSWCGNPSAALKKCSRCTKTLYCDGDCQKSHWTVHKKVCNRQ</sequence>
<evidence type="ECO:0000256" key="3">
    <source>
        <dbReference type="ARBA" id="ARBA00022833"/>
    </source>
</evidence>
<comment type="caution">
    <text evidence="7">The sequence shown here is derived from an EMBL/GenBank/DDBJ whole genome shotgun (WGS) entry which is preliminary data.</text>
</comment>
<dbReference type="InterPro" id="IPR016024">
    <property type="entry name" value="ARM-type_fold"/>
</dbReference>
<feature type="domain" description="MYND-type" evidence="6">
    <location>
        <begin position="652"/>
        <end position="690"/>
    </location>
</feature>
<evidence type="ECO:0000256" key="5">
    <source>
        <dbReference type="SAM" id="MobiDB-lite"/>
    </source>
</evidence>
<dbReference type="Gene3D" id="1.25.10.10">
    <property type="entry name" value="Leucine-rich Repeat Variant"/>
    <property type="match status" value="1"/>
</dbReference>
<dbReference type="PROSITE" id="PS50865">
    <property type="entry name" value="ZF_MYND_2"/>
    <property type="match status" value="1"/>
</dbReference>
<dbReference type="OrthoDB" id="341421at2759"/>
<gene>
    <name evidence="7" type="ORF">CPB83DRAFT_788319</name>
</gene>
<dbReference type="PROSITE" id="PS01360">
    <property type="entry name" value="ZF_MYND_1"/>
    <property type="match status" value="1"/>
</dbReference>